<dbReference type="OrthoDB" id="6438278at2"/>
<dbReference type="Proteomes" id="UP000032721">
    <property type="component" value="Chromosome"/>
</dbReference>
<dbReference type="HOGENOM" id="CLU_027425_0_0_6"/>
<reference evidence="1 3" key="1">
    <citation type="submission" date="2013-07" db="EMBL/GenBank/DDBJ databases">
        <authorList>
            <person name="Genoscope - CEA"/>
        </authorList>
    </citation>
    <scope>NUCLEOTIDE SEQUENCE [LARGE SCALE GENOMIC DNA]</scope>
    <source>
        <strain evidence="1">FRM16</strain>
        <strain evidence="3">FRM16 / DSM 17909</strain>
    </source>
</reference>
<organism evidence="1 3">
    <name type="scientific">Xenorhabdus doucetiae</name>
    <dbReference type="NCBI Taxonomy" id="351671"/>
    <lineage>
        <taxon>Bacteria</taxon>
        <taxon>Pseudomonadati</taxon>
        <taxon>Pseudomonadota</taxon>
        <taxon>Gammaproteobacteria</taxon>
        <taxon>Enterobacterales</taxon>
        <taxon>Morganellaceae</taxon>
        <taxon>Xenorhabdus</taxon>
    </lineage>
</organism>
<sequence length="426" mass="46760">MDKKSSIFNGDWYIIDPASLVLTINKPIQDTPKAENSPPKGSHTQISTTIKSLSGATLSGVPVFITSDHDGDFSQVNIYDSNTASAQKINTTLPSGSDGFTLLSDSSGIITFYLYPIKGLSLAINLYSQITGSTYQTHANTTCYIIDPNPNKIMYPLRLPKILGFLQGDFVSDGSFTFLVEIEKYLNATAGDNILFYVNGQYTNQQITLKNKKQLNSYTISLPYSIFNGKENQPSTFSYVVISAYDGSILPSEELPLTYKGGVIYKPVPYMQRDYDTCTVMTSVKTTLPQNSVINYDAIKSYPNSQGKRGLFIEILGDATGQEKNKVPIGAMVTLNMYIRSYNKNPPSKSLSQPMPASGSLLFNIDYHDLIDIDAYDNGAAGSIEFDYQFTSNTGPHGESINGYGKIWEGRIDTVRLGVPIGSDDN</sequence>
<dbReference type="KEGG" id="xdo:XDD1_3827"/>
<gene>
    <name evidence="2" type="ORF">LY16_02504</name>
    <name evidence="1" type="ORF">XDD1_3827</name>
</gene>
<evidence type="ECO:0000313" key="2">
    <source>
        <dbReference type="EMBL" id="TYP02658.1"/>
    </source>
</evidence>
<dbReference type="RefSeq" id="WP_045973151.1">
    <property type="nucleotide sequence ID" value="NZ_CAWMED010000001.1"/>
</dbReference>
<dbReference type="STRING" id="351671.XDD1_3827"/>
<dbReference type="AlphaFoldDB" id="A0A068QWV0"/>
<evidence type="ECO:0000313" key="4">
    <source>
        <dbReference type="Proteomes" id="UP000324170"/>
    </source>
</evidence>
<evidence type="ECO:0000313" key="1">
    <source>
        <dbReference type="EMBL" id="CDG19512.1"/>
    </source>
</evidence>
<name>A0A068QWV0_9GAMM</name>
<keyword evidence="4" id="KW-1185">Reference proteome</keyword>
<dbReference type="EMBL" id="FO704550">
    <property type="protein sequence ID" value="CDG19512.1"/>
    <property type="molecule type" value="Genomic_DNA"/>
</dbReference>
<dbReference type="Proteomes" id="UP000324170">
    <property type="component" value="Unassembled WGS sequence"/>
</dbReference>
<accession>A0A068QWV0</accession>
<protein>
    <submittedName>
        <fullName evidence="1">Uncharacterized protein</fullName>
    </submittedName>
</protein>
<evidence type="ECO:0000313" key="3">
    <source>
        <dbReference type="Proteomes" id="UP000032721"/>
    </source>
</evidence>
<dbReference type="EMBL" id="VNHN01000043">
    <property type="protein sequence ID" value="TYP02658.1"/>
    <property type="molecule type" value="Genomic_DNA"/>
</dbReference>
<reference evidence="2 4" key="2">
    <citation type="submission" date="2019-07" db="EMBL/GenBank/DDBJ databases">
        <title>Genomic Encyclopedia of Type Strains, Phase I: the one thousand microbial genomes (KMG-I) project.</title>
        <authorList>
            <person name="Kyrpides N."/>
        </authorList>
    </citation>
    <scope>NUCLEOTIDE SEQUENCE [LARGE SCALE GENOMIC DNA]</scope>
    <source>
        <strain evidence="2 4">DSM 17909</strain>
    </source>
</reference>
<proteinExistence type="predicted"/>